<evidence type="ECO:0000256" key="1">
    <source>
        <dbReference type="SAM" id="MobiDB-lite"/>
    </source>
</evidence>
<dbReference type="Proteomes" id="UP000443090">
    <property type="component" value="Unassembled WGS sequence"/>
</dbReference>
<proteinExistence type="predicted"/>
<keyword evidence="4" id="KW-1185">Reference proteome</keyword>
<feature type="region of interest" description="Disordered" evidence="1">
    <location>
        <begin position="447"/>
        <end position="471"/>
    </location>
</feature>
<sequence>MPRKAEQVQDHQLFEYSPLDTHDIRLLELLPSLDFDAEIHCTVSHSSLEKHPPYEALSYVWGDSNYTTSVQADGRPHHVTKNLELALRHLRLRENRRLLWVDAICINQQDVLEKNDQVGQMRRIYLGAEKVIVWLGEEENAGIALKFCSLIQNGVSISRFQKEVGKNGLTIEEVWSSCNSLFGRPWWTRTWVLQEVIHSRPATVYIGNIQLDLDDLCAKYSGYQGFKHTHNSIQRDHIVKFDIYSSVFRIEAMISTVEIIGWRREQRMTSEENHDPIISMLSAMHMSRFQQCQDARDKIYGLCGLIGDVDVTIDYSLSKSELYSSTMKQMLLRYPESLLLVESPERKIDSEKLPSWVPDWTTSRSLVPAIMSFWANEAFCCSGGSDRDSNEYMDFKPKFHLENSTLVMRAVQVGTITRTSFIEVTFGIGEGYQDTMKVFAYDKNEIETQNTSDQNPLHKPAPSTMTMNNSS</sequence>
<evidence type="ECO:0000259" key="2">
    <source>
        <dbReference type="Pfam" id="PF06985"/>
    </source>
</evidence>
<dbReference type="AlphaFoldDB" id="A0A8H8UAH2"/>
<dbReference type="PANTHER" id="PTHR24148">
    <property type="entry name" value="ANKYRIN REPEAT DOMAIN-CONTAINING PROTEIN 39 HOMOLOG-RELATED"/>
    <property type="match status" value="1"/>
</dbReference>
<evidence type="ECO:0000313" key="3">
    <source>
        <dbReference type="EMBL" id="TVY37179.1"/>
    </source>
</evidence>
<evidence type="ECO:0000313" key="4">
    <source>
        <dbReference type="Proteomes" id="UP000443090"/>
    </source>
</evidence>
<protein>
    <submittedName>
        <fullName evidence="3">Heterokaryon incompatibility protein 6,OR allele</fullName>
    </submittedName>
</protein>
<name>A0A8H8UAH2_9HELO</name>
<dbReference type="PANTHER" id="PTHR24148:SF73">
    <property type="entry name" value="HET DOMAIN PROTEIN (AFU_ORTHOLOGUE AFUA_8G01020)"/>
    <property type="match status" value="1"/>
</dbReference>
<accession>A0A8H8UAH2</accession>
<comment type="caution">
    <text evidence="3">The sequence shown here is derived from an EMBL/GenBank/DDBJ whole genome shotgun (WGS) entry which is preliminary data.</text>
</comment>
<gene>
    <name evidence="3" type="primary">het-6_12</name>
    <name evidence="3" type="ORF">LOCC1_G008335</name>
</gene>
<dbReference type="OrthoDB" id="2157530at2759"/>
<dbReference type="InterPro" id="IPR052895">
    <property type="entry name" value="HetReg/Transcr_Mod"/>
</dbReference>
<dbReference type="EMBL" id="QGMI01000736">
    <property type="protein sequence ID" value="TVY37179.1"/>
    <property type="molecule type" value="Genomic_DNA"/>
</dbReference>
<dbReference type="InterPro" id="IPR010730">
    <property type="entry name" value="HET"/>
</dbReference>
<reference evidence="3 4" key="1">
    <citation type="submission" date="2018-05" db="EMBL/GenBank/DDBJ databases">
        <title>Genome sequencing and assembly of the regulated plant pathogen Lachnellula willkommii and related sister species for the development of diagnostic species identification markers.</title>
        <authorList>
            <person name="Giroux E."/>
            <person name="Bilodeau G."/>
        </authorList>
    </citation>
    <scope>NUCLEOTIDE SEQUENCE [LARGE SCALE GENOMIC DNA]</scope>
    <source>
        <strain evidence="3 4">CBS 160.35</strain>
    </source>
</reference>
<dbReference type="Pfam" id="PF06985">
    <property type="entry name" value="HET"/>
    <property type="match status" value="1"/>
</dbReference>
<feature type="domain" description="Heterokaryon incompatibility" evidence="2">
    <location>
        <begin position="54"/>
        <end position="195"/>
    </location>
</feature>
<organism evidence="3 4">
    <name type="scientific">Lachnellula occidentalis</name>
    <dbReference type="NCBI Taxonomy" id="215460"/>
    <lineage>
        <taxon>Eukaryota</taxon>
        <taxon>Fungi</taxon>
        <taxon>Dikarya</taxon>
        <taxon>Ascomycota</taxon>
        <taxon>Pezizomycotina</taxon>
        <taxon>Leotiomycetes</taxon>
        <taxon>Helotiales</taxon>
        <taxon>Lachnaceae</taxon>
        <taxon>Lachnellula</taxon>
    </lineage>
</organism>